<feature type="compositionally biased region" description="Polar residues" evidence="1">
    <location>
        <begin position="311"/>
        <end position="327"/>
    </location>
</feature>
<dbReference type="EMBL" id="LAZR01003665">
    <property type="protein sequence ID" value="KKN15915.1"/>
    <property type="molecule type" value="Genomic_DNA"/>
</dbReference>
<name>A0A0F9N8N8_9ZZZZ</name>
<feature type="compositionally biased region" description="Basic and acidic residues" evidence="1">
    <location>
        <begin position="203"/>
        <end position="213"/>
    </location>
</feature>
<feature type="region of interest" description="Disordered" evidence="1">
    <location>
        <begin position="203"/>
        <end position="337"/>
    </location>
</feature>
<reference evidence="2" key="1">
    <citation type="journal article" date="2015" name="Nature">
        <title>Complex archaea that bridge the gap between prokaryotes and eukaryotes.</title>
        <authorList>
            <person name="Spang A."/>
            <person name="Saw J.H."/>
            <person name="Jorgensen S.L."/>
            <person name="Zaremba-Niedzwiedzka K."/>
            <person name="Martijn J."/>
            <person name="Lind A.E."/>
            <person name="van Eijk R."/>
            <person name="Schleper C."/>
            <person name="Guy L."/>
            <person name="Ettema T.J."/>
        </authorList>
    </citation>
    <scope>NUCLEOTIDE SEQUENCE</scope>
</reference>
<dbReference type="InterPro" id="IPR011101">
    <property type="entry name" value="DUF5131"/>
</dbReference>
<dbReference type="Pfam" id="PF07505">
    <property type="entry name" value="DUF5131"/>
    <property type="match status" value="1"/>
</dbReference>
<gene>
    <name evidence="2" type="ORF">LCGC14_0981070</name>
</gene>
<accession>A0A0F9N8N8</accession>
<dbReference type="AlphaFoldDB" id="A0A0F9N8N8"/>
<protein>
    <submittedName>
        <fullName evidence="2">Uncharacterized protein</fullName>
    </submittedName>
</protein>
<organism evidence="2">
    <name type="scientific">marine sediment metagenome</name>
    <dbReference type="NCBI Taxonomy" id="412755"/>
    <lineage>
        <taxon>unclassified sequences</taxon>
        <taxon>metagenomes</taxon>
        <taxon>ecological metagenomes</taxon>
    </lineage>
</organism>
<comment type="caution">
    <text evidence="2">The sequence shown here is derived from an EMBL/GenBank/DDBJ whole genome shotgun (WGS) entry which is preliminary data.</text>
</comment>
<evidence type="ECO:0000256" key="1">
    <source>
        <dbReference type="SAM" id="MobiDB-lite"/>
    </source>
</evidence>
<proteinExistence type="predicted"/>
<sequence length="447" mass="51067">MSLNKTPIEWALNPDGTPGYTWNPITGCLNGCSYCYARKLANTRLRKIYLSNPNWDTRTPEGNWPDQDTYPNLNPFYPRFWVDRLEDVLHRKIDSPLKGIFTCDMSDLFGIGIPEEWTRQVLGAIETNFYDRFYLLTKQPQNLAKFSPFPDNCFVGVSATNQHQFDEAVKYLKEVKATVKYISFEPLLERIDISSSIGYNTEYESKKQREHSLHNGRSGRIGDRLGRQNLEGQGSQVGQVERGQQDNPLPETKGRERHGEISPSEDDGERSALPCSSSQAGMVSSEREDTRGNDNQPQGWQLKGQPPREYGTSNIQPADTTRNSSSGEDIPERQTRSLSWAIIGSQTGTKDELRKVLQKWNLDRNFNIPSLTMTHYSGSKWTLQPKIEWVQEIVQACDKAGIPVFLKKNLNPLLLPHVKEYPFLFNKERIDSFGNWGLRQEMPGIEL</sequence>
<evidence type="ECO:0000313" key="2">
    <source>
        <dbReference type="EMBL" id="KKN15915.1"/>
    </source>
</evidence>